<keyword evidence="13 19" id="KW-1133">Transmembrane helix</keyword>
<keyword evidence="9" id="KW-0444">Lipid biosynthesis</keyword>
<keyword evidence="16" id="KW-0594">Phospholipid biosynthesis</keyword>
<accession>A0ABU6A5Q5</accession>
<dbReference type="EC" id="2.7.7.41" evidence="6 18"/>
<comment type="catalytic activity">
    <reaction evidence="1 18">
        <text>a 1,2-diacyl-sn-glycero-3-phosphate + CTP + H(+) = a CDP-1,2-diacyl-sn-glycerol + diphosphate</text>
        <dbReference type="Rhea" id="RHEA:16229"/>
        <dbReference type="ChEBI" id="CHEBI:15378"/>
        <dbReference type="ChEBI" id="CHEBI:33019"/>
        <dbReference type="ChEBI" id="CHEBI:37563"/>
        <dbReference type="ChEBI" id="CHEBI:58332"/>
        <dbReference type="ChEBI" id="CHEBI:58608"/>
        <dbReference type="EC" id="2.7.7.41"/>
    </reaction>
</comment>
<evidence type="ECO:0000313" key="20">
    <source>
        <dbReference type="EMBL" id="MEB3366866.1"/>
    </source>
</evidence>
<dbReference type="PANTHER" id="PTHR46382:SF1">
    <property type="entry name" value="PHOSPHATIDATE CYTIDYLYLTRANSFERASE"/>
    <property type="match status" value="1"/>
</dbReference>
<feature type="transmembrane region" description="Helical" evidence="19">
    <location>
        <begin position="95"/>
        <end position="112"/>
    </location>
</feature>
<comment type="pathway">
    <text evidence="3 18">Phospholipid metabolism; CDP-diacylglycerol biosynthesis; CDP-diacylglycerol from sn-glycerol 3-phosphate: step 3/3.</text>
</comment>
<keyword evidence="10 18" id="KW-0808">Transferase</keyword>
<proteinExistence type="inferred from homology"/>
<protein>
    <recommendedName>
        <fullName evidence="7 18">Phosphatidate cytidylyltransferase</fullName>
        <ecNumber evidence="6 18">2.7.7.41</ecNumber>
    </recommendedName>
</protein>
<gene>
    <name evidence="20" type="ORF">R4I43_05580</name>
</gene>
<dbReference type="Pfam" id="PF01148">
    <property type="entry name" value="CTP_transf_1"/>
    <property type="match status" value="1"/>
</dbReference>
<evidence type="ECO:0000256" key="11">
    <source>
        <dbReference type="ARBA" id="ARBA00022692"/>
    </source>
</evidence>
<sequence>MSADDVPDPPSRPSRAGRDLRAAIGVGVVLGAAVILSLLMVRFVFIGIAAAAALVSTIELAQAVRRAAGIRVSLVPVLVGGQAMMWLSWPFGLRGILISFAITVLGCLVWRFRDGIDGYLRDVTASVFTAAYVPLFTAFAAMLVRPEDGAFRALVFLICVVASDTGGYAFGVLFGKHPMAPVISPKKSWEGFGGSMVGGVLAGVLSVWLLLDGQWWMGALVGAALVCSATVGDLMESVIKRDLGIKDMGNLLPGHGGLMDRMDSLLPSAPLAWMMLFWLIPS</sequence>
<dbReference type="Proteomes" id="UP001327093">
    <property type="component" value="Unassembled WGS sequence"/>
</dbReference>
<feature type="transmembrane region" description="Helical" evidence="19">
    <location>
        <begin position="68"/>
        <end position="89"/>
    </location>
</feature>
<keyword evidence="11 18" id="KW-0812">Transmembrane</keyword>
<keyword evidence="8" id="KW-1003">Cell membrane</keyword>
<keyword evidence="15 19" id="KW-0472">Membrane</keyword>
<feature type="transmembrane region" description="Helical" evidence="19">
    <location>
        <begin position="124"/>
        <end position="144"/>
    </location>
</feature>
<comment type="similarity">
    <text evidence="5 18">Belongs to the CDS family.</text>
</comment>
<comment type="pathway">
    <text evidence="4">Lipid metabolism.</text>
</comment>
<evidence type="ECO:0000256" key="1">
    <source>
        <dbReference type="ARBA" id="ARBA00001698"/>
    </source>
</evidence>
<evidence type="ECO:0000256" key="14">
    <source>
        <dbReference type="ARBA" id="ARBA00023098"/>
    </source>
</evidence>
<keyword evidence="17" id="KW-1208">Phospholipid metabolism</keyword>
<comment type="caution">
    <text evidence="20">The sequence shown here is derived from an EMBL/GenBank/DDBJ whole genome shotgun (WGS) entry which is preliminary data.</text>
</comment>
<dbReference type="GO" id="GO:0004605">
    <property type="term" value="F:phosphatidate cytidylyltransferase activity"/>
    <property type="evidence" value="ECO:0007669"/>
    <property type="project" value="UniProtKB-EC"/>
</dbReference>
<keyword evidence="21" id="KW-1185">Reference proteome</keyword>
<dbReference type="InterPro" id="IPR000374">
    <property type="entry name" value="PC_trans"/>
</dbReference>
<evidence type="ECO:0000256" key="17">
    <source>
        <dbReference type="ARBA" id="ARBA00023264"/>
    </source>
</evidence>
<organism evidence="20 21">
    <name type="scientific">Saccharopolyspora mangrovi</name>
    <dbReference type="NCBI Taxonomy" id="3082379"/>
    <lineage>
        <taxon>Bacteria</taxon>
        <taxon>Bacillati</taxon>
        <taxon>Actinomycetota</taxon>
        <taxon>Actinomycetes</taxon>
        <taxon>Pseudonocardiales</taxon>
        <taxon>Pseudonocardiaceae</taxon>
        <taxon>Saccharopolyspora</taxon>
    </lineage>
</organism>
<evidence type="ECO:0000256" key="2">
    <source>
        <dbReference type="ARBA" id="ARBA00004651"/>
    </source>
</evidence>
<reference evidence="20 21" key="1">
    <citation type="submission" date="2023-10" db="EMBL/GenBank/DDBJ databases">
        <title>Saccharopolyspora sp. nov., isolated from mangrove soil.</title>
        <authorList>
            <person name="Lu Y."/>
            <person name="Liu W."/>
        </authorList>
    </citation>
    <scope>NUCLEOTIDE SEQUENCE [LARGE SCALE GENOMIC DNA]</scope>
    <source>
        <strain evidence="20 21">S2-29</strain>
    </source>
</reference>
<evidence type="ECO:0000256" key="12">
    <source>
        <dbReference type="ARBA" id="ARBA00022695"/>
    </source>
</evidence>
<evidence type="ECO:0000256" key="3">
    <source>
        <dbReference type="ARBA" id="ARBA00005119"/>
    </source>
</evidence>
<evidence type="ECO:0000256" key="18">
    <source>
        <dbReference type="RuleBase" id="RU003938"/>
    </source>
</evidence>
<dbReference type="PANTHER" id="PTHR46382">
    <property type="entry name" value="PHOSPHATIDATE CYTIDYLYLTRANSFERASE"/>
    <property type="match status" value="1"/>
</dbReference>
<evidence type="ECO:0000256" key="13">
    <source>
        <dbReference type="ARBA" id="ARBA00022989"/>
    </source>
</evidence>
<evidence type="ECO:0000256" key="16">
    <source>
        <dbReference type="ARBA" id="ARBA00023209"/>
    </source>
</evidence>
<evidence type="ECO:0000256" key="5">
    <source>
        <dbReference type="ARBA" id="ARBA00010185"/>
    </source>
</evidence>
<evidence type="ECO:0000256" key="15">
    <source>
        <dbReference type="ARBA" id="ARBA00023136"/>
    </source>
</evidence>
<evidence type="ECO:0000313" key="21">
    <source>
        <dbReference type="Proteomes" id="UP001327093"/>
    </source>
</evidence>
<comment type="subcellular location">
    <subcellularLocation>
        <location evidence="2">Cell membrane</location>
        <topology evidence="2">Multi-pass membrane protein</topology>
    </subcellularLocation>
</comment>
<feature type="transmembrane region" description="Helical" evidence="19">
    <location>
        <begin position="150"/>
        <end position="170"/>
    </location>
</feature>
<evidence type="ECO:0000256" key="10">
    <source>
        <dbReference type="ARBA" id="ARBA00022679"/>
    </source>
</evidence>
<keyword evidence="12 18" id="KW-0548">Nucleotidyltransferase</keyword>
<name>A0ABU6A5Q5_9PSEU</name>
<evidence type="ECO:0000256" key="19">
    <source>
        <dbReference type="SAM" id="Phobius"/>
    </source>
</evidence>
<dbReference type="RefSeq" id="WP_324264429.1">
    <property type="nucleotide sequence ID" value="NZ_JAWLNX010000003.1"/>
</dbReference>
<evidence type="ECO:0000256" key="4">
    <source>
        <dbReference type="ARBA" id="ARBA00005189"/>
    </source>
</evidence>
<keyword evidence="14" id="KW-0443">Lipid metabolism</keyword>
<evidence type="ECO:0000256" key="9">
    <source>
        <dbReference type="ARBA" id="ARBA00022516"/>
    </source>
</evidence>
<evidence type="ECO:0000256" key="6">
    <source>
        <dbReference type="ARBA" id="ARBA00012487"/>
    </source>
</evidence>
<dbReference type="EMBL" id="JAWLNX010000003">
    <property type="protein sequence ID" value="MEB3366866.1"/>
    <property type="molecule type" value="Genomic_DNA"/>
</dbReference>
<dbReference type="PROSITE" id="PS01315">
    <property type="entry name" value="CDS"/>
    <property type="match status" value="1"/>
</dbReference>
<evidence type="ECO:0000256" key="7">
    <source>
        <dbReference type="ARBA" id="ARBA00019373"/>
    </source>
</evidence>
<feature type="transmembrane region" description="Helical" evidence="19">
    <location>
        <begin position="191"/>
        <end position="209"/>
    </location>
</feature>
<feature type="transmembrane region" description="Helical" evidence="19">
    <location>
        <begin position="215"/>
        <end position="235"/>
    </location>
</feature>
<evidence type="ECO:0000256" key="8">
    <source>
        <dbReference type="ARBA" id="ARBA00022475"/>
    </source>
</evidence>
<feature type="transmembrane region" description="Helical" evidence="19">
    <location>
        <begin position="20"/>
        <end position="37"/>
    </location>
</feature>